<keyword evidence="1" id="KW-0812">Transmembrane</keyword>
<sequence>MQENNPINQLPSEPVIQKSNSFLVILLSVLLFVSLVIAGFFVCQTQRLTQELLESRNQNLATLTPTPVATTDPTADWETYESKQLGFEIKYPGDWDVSLETKTQPFESSLFSVVNKDYKLQLNTTTAGYGGIICKFDDSTGDEFTGPGRDEFGDFVSLTGVFGKELRRNKEAISKLSQYGYQRNSFDYSFRVCRAMDNLGTDGKKGYLGIFETKTGITGIVYYTPTNLDQNKLLLLDQILSTFKFTN</sequence>
<dbReference type="Proteomes" id="UP000033995">
    <property type="component" value="Unassembled WGS sequence"/>
</dbReference>
<dbReference type="EMBL" id="LBOZ01000001">
    <property type="protein sequence ID" value="KKP48235.1"/>
    <property type="molecule type" value="Genomic_DNA"/>
</dbReference>
<accession>A0A0G0CAM7</accession>
<comment type="caution">
    <text evidence="2">The sequence shown here is derived from an EMBL/GenBank/DDBJ whole genome shotgun (WGS) entry which is preliminary data.</text>
</comment>
<evidence type="ECO:0000313" key="3">
    <source>
        <dbReference type="Proteomes" id="UP000033995"/>
    </source>
</evidence>
<protein>
    <submittedName>
        <fullName evidence="2">Uncharacterized protein</fullName>
    </submittedName>
</protein>
<keyword evidence="1" id="KW-0472">Membrane</keyword>
<reference evidence="2 3" key="1">
    <citation type="journal article" date="2015" name="Nature">
        <title>rRNA introns, odd ribosomes, and small enigmatic genomes across a large radiation of phyla.</title>
        <authorList>
            <person name="Brown C.T."/>
            <person name="Hug L.A."/>
            <person name="Thomas B.C."/>
            <person name="Sharon I."/>
            <person name="Castelle C.J."/>
            <person name="Singh A."/>
            <person name="Wilkins M.J."/>
            <person name="Williams K.H."/>
            <person name="Banfield J.F."/>
        </authorList>
    </citation>
    <scope>NUCLEOTIDE SEQUENCE [LARGE SCALE GENOMIC DNA]</scope>
</reference>
<keyword evidence="1" id="KW-1133">Transmembrane helix</keyword>
<dbReference type="AlphaFoldDB" id="A0A0G0CAM7"/>
<proteinExistence type="predicted"/>
<gene>
    <name evidence="2" type="ORF">UR38_C0001G0031</name>
</gene>
<evidence type="ECO:0000256" key="1">
    <source>
        <dbReference type="SAM" id="Phobius"/>
    </source>
</evidence>
<evidence type="ECO:0000313" key="2">
    <source>
        <dbReference type="EMBL" id="KKP48235.1"/>
    </source>
</evidence>
<name>A0A0G0CAM7_9BACT</name>
<organism evidence="2 3">
    <name type="scientific">Candidatus Woesebacteria bacterium GW2011_GWA2_33_28</name>
    <dbReference type="NCBI Taxonomy" id="1618561"/>
    <lineage>
        <taxon>Bacteria</taxon>
        <taxon>Candidatus Woeseibacteriota</taxon>
    </lineage>
</organism>
<feature type="transmembrane region" description="Helical" evidence="1">
    <location>
        <begin position="21"/>
        <end position="42"/>
    </location>
</feature>